<comment type="similarity">
    <text evidence="8">Belongs to the TonB-dependent receptor family.</text>
</comment>
<evidence type="ECO:0000256" key="7">
    <source>
        <dbReference type="ARBA" id="ARBA00023237"/>
    </source>
</evidence>
<dbReference type="PANTHER" id="PTHR30069:SF29">
    <property type="entry name" value="HEMOGLOBIN AND HEMOGLOBIN-HAPTOGLOBIN-BINDING PROTEIN 1-RELATED"/>
    <property type="match status" value="1"/>
</dbReference>
<dbReference type="InterPro" id="IPR039426">
    <property type="entry name" value="TonB-dep_rcpt-like"/>
</dbReference>
<dbReference type="GO" id="GO:0030246">
    <property type="term" value="F:carbohydrate binding"/>
    <property type="evidence" value="ECO:0007669"/>
    <property type="project" value="InterPro"/>
</dbReference>
<protein>
    <submittedName>
        <fullName evidence="10">Putative TonB-dependent outer membrane protein</fullName>
    </submittedName>
</protein>
<keyword evidence="2 8" id="KW-0813">Transport</keyword>
<proteinExistence type="inferred from homology"/>
<dbReference type="HOGENOM" id="CLU_016091_0_0_10"/>
<dbReference type="Pfam" id="PF07715">
    <property type="entry name" value="Plug"/>
    <property type="match status" value="1"/>
</dbReference>
<evidence type="ECO:0000256" key="4">
    <source>
        <dbReference type="ARBA" id="ARBA00022692"/>
    </source>
</evidence>
<dbReference type="EMBL" id="AANC01000003">
    <property type="protein sequence ID" value="EAQ49798.1"/>
    <property type="molecule type" value="Genomic_DNA"/>
</dbReference>
<dbReference type="SUPFAM" id="SSF56935">
    <property type="entry name" value="Porins"/>
    <property type="match status" value="1"/>
</dbReference>
<dbReference type="InterPro" id="IPR036942">
    <property type="entry name" value="Beta-barrel_TonB_sf"/>
</dbReference>
<dbReference type="GO" id="GO:0015344">
    <property type="term" value="F:siderophore uptake transmembrane transporter activity"/>
    <property type="evidence" value="ECO:0007669"/>
    <property type="project" value="TreeGrafter"/>
</dbReference>
<evidence type="ECO:0000256" key="6">
    <source>
        <dbReference type="ARBA" id="ARBA00023136"/>
    </source>
</evidence>
<feature type="domain" description="TonB-dependent receptor plug" evidence="9">
    <location>
        <begin position="149"/>
        <end position="251"/>
    </location>
</feature>
<reference evidence="10 11" key="1">
    <citation type="journal article" date="2007" name="Nature">
        <title>Light stimulates growth of proteorhodopsin-containing marine Flavobacteria.</title>
        <authorList>
            <person name="Gomez-Consarnau L."/>
            <person name="Gonzalez J.M."/>
            <person name="Coll-Llado M."/>
            <person name="Gourdon P."/>
            <person name="Pascher T."/>
            <person name="Neutze R."/>
            <person name="Pedros-Alio C."/>
            <person name="Pinhassi J."/>
        </authorList>
    </citation>
    <scope>NUCLEOTIDE SEQUENCE [LARGE SCALE GENOMIC DNA]</scope>
    <source>
        <strain evidence="10 11">MED217</strain>
    </source>
</reference>
<dbReference type="STRING" id="398720.MED217_01570"/>
<accession>A3XKX6</accession>
<dbReference type="eggNOG" id="COG4771">
    <property type="taxonomic scope" value="Bacteria"/>
</dbReference>
<gene>
    <name evidence="10" type="ORF">MED217_01570</name>
</gene>
<evidence type="ECO:0000313" key="10">
    <source>
        <dbReference type="EMBL" id="EAQ49798.1"/>
    </source>
</evidence>
<dbReference type="Proteomes" id="UP000001601">
    <property type="component" value="Unassembled WGS sequence"/>
</dbReference>
<dbReference type="GO" id="GO:0044718">
    <property type="term" value="P:siderophore transmembrane transport"/>
    <property type="evidence" value="ECO:0007669"/>
    <property type="project" value="TreeGrafter"/>
</dbReference>
<dbReference type="PROSITE" id="PS52016">
    <property type="entry name" value="TONB_DEPENDENT_REC_3"/>
    <property type="match status" value="1"/>
</dbReference>
<dbReference type="InterPro" id="IPR037066">
    <property type="entry name" value="Plug_dom_sf"/>
</dbReference>
<evidence type="ECO:0000256" key="5">
    <source>
        <dbReference type="ARBA" id="ARBA00022729"/>
    </source>
</evidence>
<dbReference type="Pfam" id="PF13620">
    <property type="entry name" value="CarboxypepD_reg"/>
    <property type="match status" value="1"/>
</dbReference>
<keyword evidence="6 8" id="KW-0472">Membrane</keyword>
<dbReference type="InterPro" id="IPR013784">
    <property type="entry name" value="Carb-bd-like_fold"/>
</dbReference>
<organism evidence="10 11">
    <name type="scientific">Leeuwenhoekiella blandensis (strain CECT 7118 / CCUG 51940 / KCTC 22103 / MED217)</name>
    <name type="common">Flavobacterium sp. (strain MED217)</name>
    <dbReference type="NCBI Taxonomy" id="398720"/>
    <lineage>
        <taxon>Bacteria</taxon>
        <taxon>Pseudomonadati</taxon>
        <taxon>Bacteroidota</taxon>
        <taxon>Flavobacteriia</taxon>
        <taxon>Flavobacteriales</taxon>
        <taxon>Flavobacteriaceae</taxon>
        <taxon>Leeuwenhoekiella</taxon>
    </lineage>
</organism>
<keyword evidence="4 8" id="KW-0812">Transmembrane</keyword>
<dbReference type="Gene3D" id="2.40.170.20">
    <property type="entry name" value="TonB-dependent receptor, beta-barrel domain"/>
    <property type="match status" value="1"/>
</dbReference>
<evidence type="ECO:0000256" key="8">
    <source>
        <dbReference type="PROSITE-ProRule" id="PRU01360"/>
    </source>
</evidence>
<comment type="subcellular location">
    <subcellularLocation>
        <location evidence="1 8">Cell outer membrane</location>
        <topology evidence="1 8">Multi-pass membrane protein</topology>
    </subcellularLocation>
</comment>
<dbReference type="Gene3D" id="2.170.130.10">
    <property type="entry name" value="TonB-dependent receptor, plug domain"/>
    <property type="match status" value="1"/>
</dbReference>
<comment type="caution">
    <text evidence="10">The sequence shown here is derived from an EMBL/GenBank/DDBJ whole genome shotgun (WGS) entry which is preliminary data.</text>
</comment>
<dbReference type="Gene3D" id="2.60.40.1120">
    <property type="entry name" value="Carboxypeptidase-like, regulatory domain"/>
    <property type="match status" value="1"/>
</dbReference>
<evidence type="ECO:0000256" key="2">
    <source>
        <dbReference type="ARBA" id="ARBA00022448"/>
    </source>
</evidence>
<keyword evidence="5" id="KW-0732">Signal</keyword>
<evidence type="ECO:0000259" key="9">
    <source>
        <dbReference type="Pfam" id="PF07715"/>
    </source>
</evidence>
<evidence type="ECO:0000256" key="3">
    <source>
        <dbReference type="ARBA" id="ARBA00022452"/>
    </source>
</evidence>
<name>A3XKX6_LEEBM</name>
<keyword evidence="11" id="KW-1185">Reference proteome</keyword>
<dbReference type="PANTHER" id="PTHR30069">
    <property type="entry name" value="TONB-DEPENDENT OUTER MEMBRANE RECEPTOR"/>
    <property type="match status" value="1"/>
</dbReference>
<keyword evidence="3 8" id="KW-1134">Transmembrane beta strand</keyword>
<keyword evidence="7 8" id="KW-0998">Cell outer membrane</keyword>
<sequence>MRVEGLFHLSLFLFVLNLNKHKFVSNKLLMKPRLLLLLFILPLTLSAQNTLSGVVKDANGYIVPQTEIVLTGGGISQKAKANLQGVYSFQNLPSGTFTLEIVSGDFIAFDQVTIKEANLRHDIKLDNAKDYELDEVAIRAESIKTKMEKQGFAVNVVNTEEAAQRNIQTNELLNTTVGVKIRQNGGLGSQVQYSLNGLSGSAVRIFIDGIPISTFGSSFNLNSIPPAMIEQIEVYKGVVPGHLSDDALGGAINIVLDKSAGTNLNASVSYGSFNTFQASVNGLYRFDKSGFTVKASGFHNYSDNDYEVSGRSVVVTGLGGVQTPITARRFNDAYRSTGGVVQVGYTDVSWADQFYVGFTGSDDYNEVQHGAFMTIMPYKGRFYESDAALANLTYQKKDLFTEGFDVNINGYYGSRNRQLSDTVAAAYSWNGERAIDFRGNEYEYTWGSQQEGGPTLAKISRNVASIRTGLSYAFNDNHKVLLNHMYSGIDREDSDELRSVLENTFVGTRDLHKNIVSLTYEVNAFNDRLKASLFGKYYQQKTISKDPAIVTNEAGNRVIVDEVVSSNKEFEGYGFAASYGITPEVFLLASAEKAIRLPNETEIFGNDGDNVVANASINPEQSNNYNLGFRFGAFTFNKHRVTLSTNVFTRNIKDRIGLPIENSLNVDDELIVYVNQGSGTSQGFDAQVNYVYNDKLSANFNISKFDLEIENRGTEVAVPNTPFLTMNGNLRYSLDNLFQKKSRLDLFYTLYYTGEFSYLVPQGSNTVGDDFFKVPEQLAQDFGMSYTFPKKRFVLSFDVKNIFDKPLYDNLSVQKPGRAFYLKLNYSINKF</sequence>
<evidence type="ECO:0000256" key="1">
    <source>
        <dbReference type="ARBA" id="ARBA00004571"/>
    </source>
</evidence>
<dbReference type="SUPFAM" id="SSF49452">
    <property type="entry name" value="Starch-binding domain-like"/>
    <property type="match status" value="1"/>
</dbReference>
<dbReference type="GO" id="GO:0009279">
    <property type="term" value="C:cell outer membrane"/>
    <property type="evidence" value="ECO:0007669"/>
    <property type="project" value="UniProtKB-SubCell"/>
</dbReference>
<evidence type="ECO:0000313" key="11">
    <source>
        <dbReference type="Proteomes" id="UP000001601"/>
    </source>
</evidence>
<dbReference type="InterPro" id="IPR012910">
    <property type="entry name" value="Plug_dom"/>
</dbReference>
<dbReference type="AlphaFoldDB" id="A3XKX6"/>